<comment type="caution">
    <text evidence="1">The sequence shown here is derived from an EMBL/GenBank/DDBJ whole genome shotgun (WGS) entry which is preliminary data.</text>
</comment>
<protein>
    <submittedName>
        <fullName evidence="1">Uncharacterized protein</fullName>
    </submittedName>
</protein>
<accession>A0ABV6C222</accession>
<evidence type="ECO:0000313" key="1">
    <source>
        <dbReference type="EMBL" id="MFC0081743.1"/>
    </source>
</evidence>
<gene>
    <name evidence="1" type="ORF">ACFFRE_06245</name>
</gene>
<dbReference type="RefSeq" id="WP_377789033.1">
    <property type="nucleotide sequence ID" value="NZ_JBHLYQ010000046.1"/>
</dbReference>
<keyword evidence="2" id="KW-1185">Reference proteome</keyword>
<proteinExistence type="predicted"/>
<evidence type="ECO:0000313" key="2">
    <source>
        <dbReference type="Proteomes" id="UP001589788"/>
    </source>
</evidence>
<dbReference type="Proteomes" id="UP001589788">
    <property type="component" value="Unassembled WGS sequence"/>
</dbReference>
<sequence>MPRQALPARFALAASGHPVPAEATGEVAGRLLEALGDRPGLLVVLANPAIGGALEDVAGALPALLHPQALLGAVAAPLWA</sequence>
<name>A0ABV6C222_9ACTN</name>
<organism evidence="1 2">
    <name type="scientific">Aciditerrimonas ferrireducens</name>
    <dbReference type="NCBI Taxonomy" id="667306"/>
    <lineage>
        <taxon>Bacteria</taxon>
        <taxon>Bacillati</taxon>
        <taxon>Actinomycetota</taxon>
        <taxon>Acidimicrobiia</taxon>
        <taxon>Acidimicrobiales</taxon>
        <taxon>Acidimicrobiaceae</taxon>
        <taxon>Aciditerrimonas</taxon>
    </lineage>
</organism>
<feature type="non-terminal residue" evidence="1">
    <location>
        <position position="80"/>
    </location>
</feature>
<dbReference type="EMBL" id="JBHLYQ010000046">
    <property type="protein sequence ID" value="MFC0081743.1"/>
    <property type="molecule type" value="Genomic_DNA"/>
</dbReference>
<reference evidence="1 2" key="1">
    <citation type="submission" date="2024-09" db="EMBL/GenBank/DDBJ databases">
        <authorList>
            <person name="Sun Q."/>
            <person name="Mori K."/>
        </authorList>
    </citation>
    <scope>NUCLEOTIDE SEQUENCE [LARGE SCALE GENOMIC DNA]</scope>
    <source>
        <strain evidence="1 2">JCM 15389</strain>
    </source>
</reference>